<dbReference type="OrthoDB" id="9989550at2"/>
<protein>
    <submittedName>
        <fullName evidence="2">Uncharacterized protein</fullName>
    </submittedName>
</protein>
<keyword evidence="3" id="KW-1185">Reference proteome</keyword>
<organism evidence="2 3">
    <name type="scientific">Stella humosa</name>
    <dbReference type="NCBI Taxonomy" id="94"/>
    <lineage>
        <taxon>Bacteria</taxon>
        <taxon>Pseudomonadati</taxon>
        <taxon>Pseudomonadota</taxon>
        <taxon>Alphaproteobacteria</taxon>
        <taxon>Rhodospirillales</taxon>
        <taxon>Stellaceae</taxon>
        <taxon>Stella</taxon>
    </lineage>
</organism>
<keyword evidence="1" id="KW-1133">Transmembrane helix</keyword>
<proteinExistence type="predicted"/>
<accession>A0A3N1MQZ0</accession>
<dbReference type="EMBL" id="RJKX01000001">
    <property type="protein sequence ID" value="ROQ03366.1"/>
    <property type="molecule type" value="Genomic_DNA"/>
</dbReference>
<evidence type="ECO:0000313" key="2">
    <source>
        <dbReference type="EMBL" id="ROQ03366.1"/>
    </source>
</evidence>
<reference evidence="2 3" key="1">
    <citation type="submission" date="2018-11" db="EMBL/GenBank/DDBJ databases">
        <title>Genomic Encyclopedia of Type Strains, Phase IV (KMG-IV): sequencing the most valuable type-strain genomes for metagenomic binning, comparative biology and taxonomic classification.</title>
        <authorList>
            <person name="Goeker M."/>
        </authorList>
    </citation>
    <scope>NUCLEOTIDE SEQUENCE [LARGE SCALE GENOMIC DNA]</scope>
    <source>
        <strain evidence="2 3">DSM 5900</strain>
    </source>
</reference>
<evidence type="ECO:0000313" key="3">
    <source>
        <dbReference type="Proteomes" id="UP000278222"/>
    </source>
</evidence>
<dbReference type="Proteomes" id="UP000278222">
    <property type="component" value="Unassembled WGS sequence"/>
</dbReference>
<keyword evidence="1" id="KW-0812">Transmembrane</keyword>
<keyword evidence="1" id="KW-0472">Membrane</keyword>
<gene>
    <name evidence="2" type="ORF">EDC65_0049</name>
</gene>
<comment type="caution">
    <text evidence="2">The sequence shown here is derived from an EMBL/GenBank/DDBJ whole genome shotgun (WGS) entry which is preliminary data.</text>
</comment>
<sequence>MKTTPRVYLDDGTYLVSANLLSTPRRFYPIANVTARIRRDPLWLALGMAVFATLTTAIYGDLLFPGELLVLWGIAGAGLLIGLGTAILHVDAVGHRGALIVASSWKVRAIYRALRQARMESGRHDQELVRSMEGEHNE</sequence>
<feature type="transmembrane region" description="Helical" evidence="1">
    <location>
        <begin position="42"/>
        <end position="64"/>
    </location>
</feature>
<dbReference type="AlphaFoldDB" id="A0A3N1MQZ0"/>
<dbReference type="RefSeq" id="WP_123687693.1">
    <property type="nucleotide sequence ID" value="NZ_AP019700.1"/>
</dbReference>
<feature type="transmembrane region" description="Helical" evidence="1">
    <location>
        <begin position="70"/>
        <end position="90"/>
    </location>
</feature>
<evidence type="ECO:0000256" key="1">
    <source>
        <dbReference type="SAM" id="Phobius"/>
    </source>
</evidence>
<name>A0A3N1MQZ0_9PROT</name>